<evidence type="ECO:0000313" key="3">
    <source>
        <dbReference type="Proteomes" id="UP001271249"/>
    </source>
</evidence>
<organism evidence="2 3">
    <name type="scientific">Mesorhizobium captivum</name>
    <dbReference type="NCBI Taxonomy" id="3072319"/>
    <lineage>
        <taxon>Bacteria</taxon>
        <taxon>Pseudomonadati</taxon>
        <taxon>Pseudomonadota</taxon>
        <taxon>Alphaproteobacteria</taxon>
        <taxon>Hyphomicrobiales</taxon>
        <taxon>Phyllobacteriaceae</taxon>
        <taxon>Mesorhizobium</taxon>
    </lineage>
</organism>
<dbReference type="EMBL" id="JAVIJC010000051">
    <property type="protein sequence ID" value="MDX8496102.1"/>
    <property type="molecule type" value="Genomic_DNA"/>
</dbReference>
<protein>
    <submittedName>
        <fullName evidence="2">Uncharacterized protein</fullName>
    </submittedName>
</protein>
<name>A0ABU4ZDQ0_9HYPH</name>
<gene>
    <name evidence="2" type="ORF">RFN29_31710</name>
</gene>
<dbReference type="Proteomes" id="UP001271249">
    <property type="component" value="Unassembled WGS sequence"/>
</dbReference>
<evidence type="ECO:0000313" key="2">
    <source>
        <dbReference type="EMBL" id="MDX8496102.1"/>
    </source>
</evidence>
<proteinExistence type="predicted"/>
<feature type="compositionally biased region" description="Polar residues" evidence="1">
    <location>
        <begin position="21"/>
        <end position="34"/>
    </location>
</feature>
<comment type="caution">
    <text evidence="2">The sequence shown here is derived from an EMBL/GenBank/DDBJ whole genome shotgun (WGS) entry which is preliminary data.</text>
</comment>
<evidence type="ECO:0000256" key="1">
    <source>
        <dbReference type="SAM" id="MobiDB-lite"/>
    </source>
</evidence>
<accession>A0ABU4ZDQ0</accession>
<reference evidence="2 3" key="1">
    <citation type="submission" date="2023-08" db="EMBL/GenBank/DDBJ databases">
        <title>Implementing the SeqCode for naming new Mesorhizobium species isolated from Vachellia karroo root nodules.</title>
        <authorList>
            <person name="Van Lill M."/>
        </authorList>
    </citation>
    <scope>NUCLEOTIDE SEQUENCE [LARGE SCALE GENOMIC DNA]</scope>
    <source>
        <strain evidence="2 3">VK22B</strain>
    </source>
</reference>
<feature type="region of interest" description="Disordered" evidence="1">
    <location>
        <begin position="14"/>
        <end position="34"/>
    </location>
</feature>
<dbReference type="RefSeq" id="WP_320229814.1">
    <property type="nucleotide sequence ID" value="NZ_JAVIJC010000051.1"/>
</dbReference>
<keyword evidence="3" id="KW-1185">Reference proteome</keyword>
<sequence>MPWIRNRAPFGKATTILPAGSGQSATGRSTSGRSLTFDAREGRHRLIGIEFAAGHLLAPGIEL</sequence>